<dbReference type="SUPFAM" id="SSF54637">
    <property type="entry name" value="Thioesterase/thiol ester dehydrase-isomerase"/>
    <property type="match status" value="1"/>
</dbReference>
<accession>A0ABW6SAV3</accession>
<organism evidence="1 2">
    <name type="scientific">Nocardia jiangxiensis</name>
    <dbReference type="NCBI Taxonomy" id="282685"/>
    <lineage>
        <taxon>Bacteria</taxon>
        <taxon>Bacillati</taxon>
        <taxon>Actinomycetota</taxon>
        <taxon>Actinomycetes</taxon>
        <taxon>Mycobacteriales</taxon>
        <taxon>Nocardiaceae</taxon>
        <taxon>Nocardia</taxon>
    </lineage>
</organism>
<evidence type="ECO:0008006" key="3">
    <source>
        <dbReference type="Google" id="ProtNLM"/>
    </source>
</evidence>
<dbReference type="PANTHER" id="PTHR28152">
    <property type="entry name" value="HYDROXYACYL-THIOESTER DEHYDRATASE TYPE 2, MITOCHONDRIAL"/>
    <property type="match status" value="1"/>
</dbReference>
<comment type="caution">
    <text evidence="1">The sequence shown here is derived from an EMBL/GenBank/DDBJ whole genome shotgun (WGS) entry which is preliminary data.</text>
</comment>
<dbReference type="PANTHER" id="PTHR28152:SF1">
    <property type="entry name" value="HYDROXYACYL-THIOESTER DEHYDRATASE TYPE 2, MITOCHONDRIAL"/>
    <property type="match status" value="1"/>
</dbReference>
<dbReference type="InterPro" id="IPR029069">
    <property type="entry name" value="HotDog_dom_sf"/>
</dbReference>
<keyword evidence="2" id="KW-1185">Reference proteome</keyword>
<protein>
    <recommendedName>
        <fullName evidence="3">3-methylfumaryl-CoA hydratase</fullName>
    </recommendedName>
</protein>
<name>A0ABW6SAV3_9NOCA</name>
<reference evidence="1 2" key="1">
    <citation type="submission" date="2024-10" db="EMBL/GenBank/DDBJ databases">
        <title>The Natural Products Discovery Center: Release of the First 8490 Sequenced Strains for Exploring Actinobacteria Biosynthetic Diversity.</title>
        <authorList>
            <person name="Kalkreuter E."/>
            <person name="Kautsar S.A."/>
            <person name="Yang D."/>
            <person name="Bader C.D."/>
            <person name="Teijaro C.N."/>
            <person name="Fluegel L."/>
            <person name="Davis C.M."/>
            <person name="Simpson J.R."/>
            <person name="Lauterbach L."/>
            <person name="Steele A.D."/>
            <person name="Gui C."/>
            <person name="Meng S."/>
            <person name="Li G."/>
            <person name="Viehrig K."/>
            <person name="Ye F."/>
            <person name="Su P."/>
            <person name="Kiefer A.F."/>
            <person name="Nichols A."/>
            <person name="Cepeda A.J."/>
            <person name="Yan W."/>
            <person name="Fan B."/>
            <person name="Jiang Y."/>
            <person name="Adhikari A."/>
            <person name="Zheng C.-J."/>
            <person name="Schuster L."/>
            <person name="Cowan T.M."/>
            <person name="Smanski M.J."/>
            <person name="Chevrette M.G."/>
            <person name="De Carvalho L.P.S."/>
            <person name="Shen B."/>
        </authorList>
    </citation>
    <scope>NUCLEOTIDE SEQUENCE [LARGE SCALE GENOMIC DNA]</scope>
    <source>
        <strain evidence="1 2">NPDC002593</strain>
    </source>
</reference>
<dbReference type="Proteomes" id="UP001601992">
    <property type="component" value="Unassembled WGS sequence"/>
</dbReference>
<evidence type="ECO:0000313" key="1">
    <source>
        <dbReference type="EMBL" id="MFF3572525.1"/>
    </source>
</evidence>
<sequence length="279" mass="30546">MSYLEQHLVEWRPAPWTQYDTISAEQVAALSAVLDQPATAADGDPLPPLWHWLYFLEWPAEADLGADGHPNTGHFLPPIPDRRRMFAGGRLQIQRPLTIGQQTTRVSSLANSVVKQGRSGELAFVTIRSELCQSGETRAVEELDFVYRSGAGASPSFSRTPAPAPPSTAAWQLRPRISPMTLFRFSALTANAHRIHYDAPYAHETEGYPGLVVHGPLLAVLMLELVRCNDPRAVAAISFRLRRPVFLGDGILVHGGRDGGLVVATAADDSHATAEVRFR</sequence>
<dbReference type="Gene3D" id="3.10.129.10">
    <property type="entry name" value="Hotdog Thioesterase"/>
    <property type="match status" value="1"/>
</dbReference>
<gene>
    <name evidence="1" type="ORF">ACFYXQ_32630</name>
</gene>
<dbReference type="RefSeq" id="WP_387406058.1">
    <property type="nucleotide sequence ID" value="NZ_JBIAQY010000013.1"/>
</dbReference>
<dbReference type="InterPro" id="IPR052741">
    <property type="entry name" value="Mitochondrial_HTD2"/>
</dbReference>
<evidence type="ECO:0000313" key="2">
    <source>
        <dbReference type="Proteomes" id="UP001601992"/>
    </source>
</evidence>
<proteinExistence type="predicted"/>
<dbReference type="EMBL" id="JBIAQY010000013">
    <property type="protein sequence ID" value="MFF3572525.1"/>
    <property type="molecule type" value="Genomic_DNA"/>
</dbReference>